<evidence type="ECO:0000313" key="1">
    <source>
        <dbReference type="EMBL" id="TRZ05731.1"/>
    </source>
</evidence>
<evidence type="ECO:0000313" key="2">
    <source>
        <dbReference type="Proteomes" id="UP000796761"/>
    </source>
</evidence>
<protein>
    <submittedName>
        <fullName evidence="1">Uncharacterized protein</fullName>
    </submittedName>
</protein>
<keyword evidence="2" id="KW-1185">Reference proteome</keyword>
<sequence length="79" mass="8537">MTPHPGVPQHPPQGQALARLSLQQPLDQVTGTGRDVGGEMEIHLRQGQALARLSLQQPLDQVTGTGRDVGGEMEIHLRQ</sequence>
<name>A0A8K1D8G7_9PASS</name>
<organism evidence="1 2">
    <name type="scientific">Zosterops borbonicus</name>
    <dbReference type="NCBI Taxonomy" id="364589"/>
    <lineage>
        <taxon>Eukaryota</taxon>
        <taxon>Metazoa</taxon>
        <taxon>Chordata</taxon>
        <taxon>Craniata</taxon>
        <taxon>Vertebrata</taxon>
        <taxon>Euteleostomi</taxon>
        <taxon>Archelosauria</taxon>
        <taxon>Archosauria</taxon>
        <taxon>Dinosauria</taxon>
        <taxon>Saurischia</taxon>
        <taxon>Theropoda</taxon>
        <taxon>Coelurosauria</taxon>
        <taxon>Aves</taxon>
        <taxon>Neognathae</taxon>
        <taxon>Neoaves</taxon>
        <taxon>Telluraves</taxon>
        <taxon>Australaves</taxon>
        <taxon>Passeriformes</taxon>
        <taxon>Sylvioidea</taxon>
        <taxon>Zosteropidae</taxon>
        <taxon>Zosterops</taxon>
    </lineage>
</organism>
<proteinExistence type="predicted"/>
<feature type="non-terminal residue" evidence="1">
    <location>
        <position position="1"/>
    </location>
</feature>
<dbReference type="EMBL" id="SWJQ01003542">
    <property type="protein sequence ID" value="TRZ05731.1"/>
    <property type="molecule type" value="Genomic_DNA"/>
</dbReference>
<accession>A0A8K1D8G7</accession>
<comment type="caution">
    <text evidence="1">The sequence shown here is derived from an EMBL/GenBank/DDBJ whole genome shotgun (WGS) entry which is preliminary data.</text>
</comment>
<dbReference type="Proteomes" id="UP000796761">
    <property type="component" value="Unassembled WGS sequence"/>
</dbReference>
<reference evidence="1" key="1">
    <citation type="submission" date="2019-04" db="EMBL/GenBank/DDBJ databases">
        <title>Genome assembly of Zosterops borbonicus 15179.</title>
        <authorList>
            <person name="Leroy T."/>
            <person name="Anselmetti Y."/>
            <person name="Tilak M.-K."/>
            <person name="Nabholz B."/>
        </authorList>
    </citation>
    <scope>NUCLEOTIDE SEQUENCE</scope>
    <source>
        <strain evidence="1">HGM_15179</strain>
        <tissue evidence="1">Muscle</tissue>
    </source>
</reference>
<dbReference type="AlphaFoldDB" id="A0A8K1D8G7"/>
<gene>
    <name evidence="1" type="ORF">HGM15179_021376</name>
</gene>